<dbReference type="EMBL" id="CALNXI010001793">
    <property type="protein sequence ID" value="CAH3177167.1"/>
    <property type="molecule type" value="Genomic_DNA"/>
</dbReference>
<evidence type="ECO:0000256" key="1">
    <source>
        <dbReference type="PROSITE-ProRule" id="PRU00047"/>
    </source>
</evidence>
<protein>
    <recommendedName>
        <fullName evidence="2">CCHC-type domain-containing protein</fullName>
    </recommendedName>
</protein>
<reference evidence="3 4" key="1">
    <citation type="submission" date="2022-05" db="EMBL/GenBank/DDBJ databases">
        <authorList>
            <consortium name="Genoscope - CEA"/>
            <person name="William W."/>
        </authorList>
    </citation>
    <scope>NUCLEOTIDE SEQUENCE [LARGE SCALE GENOMIC DNA]</scope>
</reference>
<feature type="domain" description="CCHC-type" evidence="2">
    <location>
        <begin position="101"/>
        <end position="114"/>
    </location>
</feature>
<name>A0ABN8RG58_9CNID</name>
<keyword evidence="1" id="KW-0862">Zinc</keyword>
<keyword evidence="1" id="KW-0863">Zinc-finger</keyword>
<gene>
    <name evidence="3" type="ORF">PEVE_00011029</name>
</gene>
<evidence type="ECO:0000313" key="3">
    <source>
        <dbReference type="EMBL" id="CAH3177167.1"/>
    </source>
</evidence>
<comment type="caution">
    <text evidence="3">The sequence shown here is derived from an EMBL/GenBank/DDBJ whole genome shotgun (WGS) entry which is preliminary data.</text>
</comment>
<dbReference type="PROSITE" id="PS50158">
    <property type="entry name" value="ZF_CCHC"/>
    <property type="match status" value="1"/>
</dbReference>
<accession>A0ABN8RG58</accession>
<keyword evidence="1" id="KW-0479">Metal-binding</keyword>
<keyword evidence="4" id="KW-1185">Reference proteome</keyword>
<dbReference type="InterPro" id="IPR001878">
    <property type="entry name" value="Znf_CCHC"/>
</dbReference>
<sequence length="131" mass="14381">MTTQQFGTLEPFDGVDFTDYSERLNTYFIAHNIGQVAADASEAAKREADKKKVAVTISLIGKTAYSTAGILPVNTVHKKSFPAQESQRQTVPKSKMGGKQCFRCGSPQHLADKCSHVESTCNYCGKAWAFR</sequence>
<evidence type="ECO:0000313" key="4">
    <source>
        <dbReference type="Proteomes" id="UP001159427"/>
    </source>
</evidence>
<evidence type="ECO:0000259" key="2">
    <source>
        <dbReference type="PROSITE" id="PS50158"/>
    </source>
</evidence>
<dbReference type="Proteomes" id="UP001159427">
    <property type="component" value="Unassembled WGS sequence"/>
</dbReference>
<proteinExistence type="predicted"/>
<dbReference type="Gene3D" id="4.10.60.10">
    <property type="entry name" value="Zinc finger, CCHC-type"/>
    <property type="match status" value="1"/>
</dbReference>
<organism evidence="3 4">
    <name type="scientific">Porites evermanni</name>
    <dbReference type="NCBI Taxonomy" id="104178"/>
    <lineage>
        <taxon>Eukaryota</taxon>
        <taxon>Metazoa</taxon>
        <taxon>Cnidaria</taxon>
        <taxon>Anthozoa</taxon>
        <taxon>Hexacorallia</taxon>
        <taxon>Scleractinia</taxon>
        <taxon>Fungiina</taxon>
        <taxon>Poritidae</taxon>
        <taxon>Porites</taxon>
    </lineage>
</organism>